<keyword evidence="5" id="KW-0969">Cilium</keyword>
<feature type="domain" description="Flagellar assembly protein T N-terminal" evidence="4">
    <location>
        <begin position="30"/>
        <end position="116"/>
    </location>
</feature>
<keyword evidence="5" id="KW-0966">Cell projection</keyword>
<dbReference type="InterPro" id="IPR038165">
    <property type="entry name" value="FlgT_C_sf"/>
</dbReference>
<dbReference type="InterPro" id="IPR032388">
    <property type="entry name" value="FlgT_C"/>
</dbReference>
<evidence type="ECO:0000313" key="6">
    <source>
        <dbReference type="Proteomes" id="UP001595453"/>
    </source>
</evidence>
<dbReference type="Gene3D" id="3.30.1660.40">
    <property type="entry name" value="FlgT, N-terminal domain"/>
    <property type="match status" value="1"/>
</dbReference>
<evidence type="ECO:0000313" key="5">
    <source>
        <dbReference type="EMBL" id="MFC3031863.1"/>
    </source>
</evidence>
<dbReference type="Pfam" id="PF16548">
    <property type="entry name" value="FlgT_N"/>
    <property type="match status" value="1"/>
</dbReference>
<evidence type="ECO:0000259" key="4">
    <source>
        <dbReference type="Pfam" id="PF16548"/>
    </source>
</evidence>
<dbReference type="InterPro" id="IPR038180">
    <property type="entry name" value="FlgT_N_sf"/>
</dbReference>
<gene>
    <name evidence="5" type="ORF">ACFOEE_04970</name>
</gene>
<comment type="caution">
    <text evidence="5">The sequence shown here is derived from an EMBL/GenBank/DDBJ whole genome shotgun (WGS) entry which is preliminary data.</text>
</comment>
<keyword evidence="5" id="KW-0282">Flagellum</keyword>
<keyword evidence="1" id="KW-0732">Signal</keyword>
<dbReference type="Pfam" id="PF16539">
    <property type="entry name" value="FlgT_M"/>
    <property type="match status" value="1"/>
</dbReference>
<evidence type="ECO:0000256" key="1">
    <source>
        <dbReference type="SAM" id="SignalP"/>
    </source>
</evidence>
<dbReference type="Proteomes" id="UP001595453">
    <property type="component" value="Unassembled WGS sequence"/>
</dbReference>
<evidence type="ECO:0000259" key="3">
    <source>
        <dbReference type="Pfam" id="PF16539"/>
    </source>
</evidence>
<organism evidence="5 6">
    <name type="scientific">Pseudoalteromonas fenneropenaei</name>
    <dbReference type="NCBI Taxonomy" id="1737459"/>
    <lineage>
        <taxon>Bacteria</taxon>
        <taxon>Pseudomonadati</taxon>
        <taxon>Pseudomonadota</taxon>
        <taxon>Gammaproteobacteria</taxon>
        <taxon>Alteromonadales</taxon>
        <taxon>Pseudoalteromonadaceae</taxon>
        <taxon>Pseudoalteromonas</taxon>
    </lineage>
</organism>
<protein>
    <submittedName>
        <fullName evidence="5">Flagellar assembly protein FlgT</fullName>
    </submittedName>
</protein>
<accession>A0ABV7CGY3</accession>
<proteinExistence type="predicted"/>
<dbReference type="EMBL" id="JBHRSD010000010">
    <property type="protein sequence ID" value="MFC3031863.1"/>
    <property type="molecule type" value="Genomic_DNA"/>
</dbReference>
<feature type="domain" description="Flagellar assembly protein T C-terminal" evidence="2">
    <location>
        <begin position="320"/>
        <end position="394"/>
    </location>
</feature>
<dbReference type="InterPro" id="IPR032370">
    <property type="entry name" value="FlgT_N"/>
</dbReference>
<dbReference type="RefSeq" id="WP_377121526.1">
    <property type="nucleotide sequence ID" value="NZ_JBHRSD010000010.1"/>
</dbReference>
<dbReference type="Gene3D" id="2.40.10.410">
    <property type="entry name" value="FlgT, C-terminal domain"/>
    <property type="match status" value="1"/>
</dbReference>
<reference evidence="6" key="1">
    <citation type="journal article" date="2019" name="Int. J. Syst. Evol. Microbiol.">
        <title>The Global Catalogue of Microorganisms (GCM) 10K type strain sequencing project: providing services to taxonomists for standard genome sequencing and annotation.</title>
        <authorList>
            <consortium name="The Broad Institute Genomics Platform"/>
            <consortium name="The Broad Institute Genome Sequencing Center for Infectious Disease"/>
            <person name="Wu L."/>
            <person name="Ma J."/>
        </authorList>
    </citation>
    <scope>NUCLEOTIDE SEQUENCE [LARGE SCALE GENOMIC DNA]</scope>
    <source>
        <strain evidence="6">KCTC 42730</strain>
    </source>
</reference>
<dbReference type="Gene3D" id="3.40.50.10610">
    <property type="entry name" value="ABC-type transport auxiliary lipoprotein component"/>
    <property type="match status" value="1"/>
</dbReference>
<sequence>MQAPSLKTTRGCRTSFALLALLVCQTANAEWFESTGYATIDDGDIAKARSAAVKDAIRQALIFSGASVSSIQTVADGVLAQDQLKIKSHGEIQQISLIEERQESGQFSVTLHLDIFATHNQCKQSLFNKQIAVTRSQLVRPQQARMGQIFDIPEAASRRLYDTLQGRNMAVRPVPYLAQPINVSAFFSQQFDYNGGLIEEIAARSNSQYVLLSQITDIAAGDKQNSDYAFWQNDSYKRSFKANFALYDALTMEPLWQQNYVTEGNWPFAKTDIIDVNSNRFWRSDYGEKVQEMFNKVSYDLSAAVQCLPTKGKILHLDSDKIVLNLGRIHGINEGQLLTIAHRNDLTDQFGGRYTHGVNTLTQLRVTQVNQQSAIAVNIDKRPLSNIQLNDIVLINTPEGDEFNL</sequence>
<dbReference type="Pfam" id="PF16538">
    <property type="entry name" value="FlgT_C"/>
    <property type="match status" value="1"/>
</dbReference>
<feature type="chain" id="PRO_5047499399" evidence="1">
    <location>
        <begin position="30"/>
        <end position="405"/>
    </location>
</feature>
<dbReference type="InterPro" id="IPR032386">
    <property type="entry name" value="FlgT_M"/>
</dbReference>
<feature type="signal peptide" evidence="1">
    <location>
        <begin position="1"/>
        <end position="29"/>
    </location>
</feature>
<feature type="domain" description="Flagellar assembly protein T middle" evidence="3">
    <location>
        <begin position="120"/>
        <end position="276"/>
    </location>
</feature>
<name>A0ABV7CGY3_9GAMM</name>
<keyword evidence="6" id="KW-1185">Reference proteome</keyword>
<evidence type="ECO:0000259" key="2">
    <source>
        <dbReference type="Pfam" id="PF16538"/>
    </source>
</evidence>